<organism evidence="2 3">
    <name type="scientific">Aeoliella mucimassa</name>
    <dbReference type="NCBI Taxonomy" id="2527972"/>
    <lineage>
        <taxon>Bacteria</taxon>
        <taxon>Pseudomonadati</taxon>
        <taxon>Planctomycetota</taxon>
        <taxon>Planctomycetia</taxon>
        <taxon>Pirellulales</taxon>
        <taxon>Lacipirellulaceae</taxon>
        <taxon>Aeoliella</taxon>
    </lineage>
</organism>
<accession>A0A518AKC4</accession>
<protein>
    <recommendedName>
        <fullName evidence="1">T6SS immunity protein Tdi1 C-terminal domain-containing protein</fullName>
    </recommendedName>
</protein>
<sequence>MRAKGELLALRDYLIDQEDYDWSAMLSPWYGLVPEEFTLWMVNRFGDLIVVLGDGSIEMLDVSAGTRTRLAENRDEFGDRIDEEENANTWLMIPLVDACVQQGLLLEPGQCYSFTTPPILGGDYSVANTEVASIVDHYKLYGQLYQQLKDLPDGTQVSWRRT</sequence>
<dbReference type="AlphaFoldDB" id="A0A518AKC4"/>
<evidence type="ECO:0000313" key="2">
    <source>
        <dbReference type="EMBL" id="QDU55172.1"/>
    </source>
</evidence>
<dbReference type="InterPro" id="IPR015002">
    <property type="entry name" value="T6SS_Tdi1_C"/>
</dbReference>
<dbReference type="EMBL" id="CP036278">
    <property type="protein sequence ID" value="QDU55172.1"/>
    <property type="molecule type" value="Genomic_DNA"/>
</dbReference>
<feature type="domain" description="T6SS immunity protein Tdi1 C-terminal" evidence="1">
    <location>
        <begin position="71"/>
        <end position="144"/>
    </location>
</feature>
<reference evidence="2 3" key="1">
    <citation type="submission" date="2019-02" db="EMBL/GenBank/DDBJ databases">
        <title>Deep-cultivation of Planctomycetes and their phenomic and genomic characterization uncovers novel biology.</title>
        <authorList>
            <person name="Wiegand S."/>
            <person name="Jogler M."/>
            <person name="Boedeker C."/>
            <person name="Pinto D."/>
            <person name="Vollmers J."/>
            <person name="Rivas-Marin E."/>
            <person name="Kohn T."/>
            <person name="Peeters S.H."/>
            <person name="Heuer A."/>
            <person name="Rast P."/>
            <person name="Oberbeckmann S."/>
            <person name="Bunk B."/>
            <person name="Jeske O."/>
            <person name="Meyerdierks A."/>
            <person name="Storesund J.E."/>
            <person name="Kallscheuer N."/>
            <person name="Luecker S."/>
            <person name="Lage O.M."/>
            <person name="Pohl T."/>
            <person name="Merkel B.J."/>
            <person name="Hornburger P."/>
            <person name="Mueller R.-W."/>
            <person name="Bruemmer F."/>
            <person name="Labrenz M."/>
            <person name="Spormann A.M."/>
            <person name="Op den Camp H."/>
            <person name="Overmann J."/>
            <person name="Amann R."/>
            <person name="Jetten M.S.M."/>
            <person name="Mascher T."/>
            <person name="Medema M.H."/>
            <person name="Devos D.P."/>
            <person name="Kaster A.-K."/>
            <person name="Ovreas L."/>
            <person name="Rohde M."/>
            <person name="Galperin M.Y."/>
            <person name="Jogler C."/>
        </authorList>
    </citation>
    <scope>NUCLEOTIDE SEQUENCE [LARGE SCALE GENOMIC DNA]</scope>
    <source>
        <strain evidence="2 3">Pan181</strain>
    </source>
</reference>
<dbReference type="KEGG" id="amuc:Pan181_13580"/>
<dbReference type="Pfam" id="PF08906">
    <property type="entry name" value="T6SS_Tdi1_C"/>
    <property type="match status" value="1"/>
</dbReference>
<proteinExistence type="predicted"/>
<keyword evidence="3" id="KW-1185">Reference proteome</keyword>
<evidence type="ECO:0000259" key="1">
    <source>
        <dbReference type="Pfam" id="PF08906"/>
    </source>
</evidence>
<name>A0A518AKC4_9BACT</name>
<evidence type="ECO:0000313" key="3">
    <source>
        <dbReference type="Proteomes" id="UP000315750"/>
    </source>
</evidence>
<dbReference type="Proteomes" id="UP000315750">
    <property type="component" value="Chromosome"/>
</dbReference>
<gene>
    <name evidence="2" type="ORF">Pan181_13580</name>
</gene>